<dbReference type="PANTHER" id="PTHR43155:SF2">
    <property type="entry name" value="CYCLIC DI-GMP PHOSPHODIESTERASE PA4108"/>
    <property type="match status" value="1"/>
</dbReference>
<dbReference type="PANTHER" id="PTHR43155">
    <property type="entry name" value="CYCLIC DI-GMP PHOSPHODIESTERASE PA4108-RELATED"/>
    <property type="match status" value="1"/>
</dbReference>
<reference evidence="4" key="1">
    <citation type="submission" date="2015-08" db="EMBL/GenBank/DDBJ databases">
        <authorList>
            <person name="Varghese N."/>
        </authorList>
    </citation>
    <scope>NUCLEOTIDE SEQUENCE [LARGE SCALE GENOMIC DNA]</scope>
    <source>
        <strain evidence="4">DSM 17901</strain>
    </source>
</reference>
<proteinExistence type="predicted"/>
<evidence type="ECO:0000313" key="3">
    <source>
        <dbReference type="EMBL" id="CUA82826.1"/>
    </source>
</evidence>
<dbReference type="InterPro" id="IPR003607">
    <property type="entry name" value="HD/PDEase_dom"/>
</dbReference>
<protein>
    <submittedName>
        <fullName evidence="3">HD-GYP domain, c-di-GMP phosphodiesterase class II (Or its inactivated variant)</fullName>
    </submittedName>
</protein>
<feature type="region of interest" description="Disordered" evidence="1">
    <location>
        <begin position="51"/>
        <end position="75"/>
    </location>
</feature>
<dbReference type="Proteomes" id="UP000243535">
    <property type="component" value="Unassembled WGS sequence"/>
</dbReference>
<dbReference type="SMART" id="SM00471">
    <property type="entry name" value="HDc"/>
    <property type="match status" value="1"/>
</dbReference>
<dbReference type="STRING" id="375574.GCA_001418035_01268"/>
<organism evidence="3 4">
    <name type="scientific">Gulbenkiania indica</name>
    <dbReference type="NCBI Taxonomy" id="375574"/>
    <lineage>
        <taxon>Bacteria</taxon>
        <taxon>Pseudomonadati</taxon>
        <taxon>Pseudomonadota</taxon>
        <taxon>Betaproteobacteria</taxon>
        <taxon>Neisseriales</taxon>
        <taxon>Chromobacteriaceae</taxon>
        <taxon>Gulbenkiania</taxon>
    </lineage>
</organism>
<keyword evidence="4" id="KW-1185">Reference proteome</keyword>
<evidence type="ECO:0000259" key="2">
    <source>
        <dbReference type="PROSITE" id="PS51832"/>
    </source>
</evidence>
<dbReference type="InterPro" id="IPR037522">
    <property type="entry name" value="HD_GYP_dom"/>
</dbReference>
<name>A0A0K6GVR2_9NEIS</name>
<accession>A0A0K6GVR2</accession>
<evidence type="ECO:0000256" key="1">
    <source>
        <dbReference type="SAM" id="MobiDB-lite"/>
    </source>
</evidence>
<sequence>MADTPLLKRLSPAEVLIDKPLEEAVYDADGTLLLSKGAVLKDPNLKSKVVERGHRKVDPLAPPAPRSGGPLEKPREPVFSNVQHIASSLNVILTDYLAGRHAHTFESRIRSLATRLAAACADDAEAAIAAIHLFHEGDYAIRHHLSVATVTALIAQGLDLPAEAVNSLVCAAATHDIGILQLANHTAELPERHKILIRQHPTLSLNVLKEHGVEDPLWLEAVMQHHERLDGTGYPYGLSGSEISQAGRILAVADVYCAMTRPRPYRPKAYFPMAAMRDLYVGQSHQLDNALIQMLIKVMGLVPPGSLVRLKNGELAVVKKRSNSLNPLCFALQSPTGTPLMPPERRDTREPTLAISGRVDPEQCTPIMALIRRLWA</sequence>
<dbReference type="AlphaFoldDB" id="A0A0K6GVR2"/>
<dbReference type="Gene3D" id="1.10.3210.10">
    <property type="entry name" value="Hypothetical protein af1432"/>
    <property type="match status" value="1"/>
</dbReference>
<dbReference type="SUPFAM" id="SSF109604">
    <property type="entry name" value="HD-domain/PDEase-like"/>
    <property type="match status" value="1"/>
</dbReference>
<dbReference type="PROSITE" id="PS51832">
    <property type="entry name" value="HD_GYP"/>
    <property type="match status" value="1"/>
</dbReference>
<dbReference type="RefSeq" id="WP_055433740.1">
    <property type="nucleotide sequence ID" value="NZ_CYHA01000002.1"/>
</dbReference>
<dbReference type="EMBL" id="CYHA01000002">
    <property type="protein sequence ID" value="CUA82826.1"/>
    <property type="molecule type" value="Genomic_DNA"/>
</dbReference>
<feature type="domain" description="HD-GYP" evidence="2">
    <location>
        <begin position="118"/>
        <end position="311"/>
    </location>
</feature>
<evidence type="ECO:0000313" key="4">
    <source>
        <dbReference type="Proteomes" id="UP000243535"/>
    </source>
</evidence>
<dbReference type="CDD" id="cd00077">
    <property type="entry name" value="HDc"/>
    <property type="match status" value="1"/>
</dbReference>
<dbReference type="Pfam" id="PF13487">
    <property type="entry name" value="HD_5"/>
    <property type="match status" value="1"/>
</dbReference>
<dbReference type="GO" id="GO:0008081">
    <property type="term" value="F:phosphoric diester hydrolase activity"/>
    <property type="evidence" value="ECO:0007669"/>
    <property type="project" value="UniProtKB-ARBA"/>
</dbReference>
<gene>
    <name evidence="3" type="ORF">Ga0061063_1477</name>
</gene>